<evidence type="ECO:0000313" key="2">
    <source>
        <dbReference type="EMBL" id="MEB3967227.1"/>
    </source>
</evidence>
<dbReference type="Proteomes" id="UP001352223">
    <property type="component" value="Unassembled WGS sequence"/>
</dbReference>
<dbReference type="InterPro" id="IPR036390">
    <property type="entry name" value="WH_DNA-bd_sf"/>
</dbReference>
<accession>A0ABU6CRC2</accession>
<protein>
    <submittedName>
        <fullName evidence="2">Rrf2 family transcriptional regulator</fullName>
    </submittedName>
</protein>
<name>A0ABU6CRC2_9ACTN</name>
<gene>
    <name evidence="2" type="ORF">OKJ48_44385</name>
</gene>
<dbReference type="InterPro" id="IPR036388">
    <property type="entry name" value="WH-like_DNA-bd_sf"/>
</dbReference>
<sequence>MHISAKADYATRALLELARVPDRPLTCESIASSQGIPFRFLKSVVGELRKAGLVRSQRGCEGGYWLGDRAEEISLLDVVRAVDGELITLRGEPLDGLDYPGAATGLPDVYRRIEADASAVLAGVTLASLLPADAREPQPDRTAA</sequence>
<keyword evidence="3" id="KW-1185">Reference proteome</keyword>
<reference evidence="2 3" key="1">
    <citation type="submission" date="2022-10" db="EMBL/GenBank/DDBJ databases">
        <authorList>
            <person name="Xie J."/>
            <person name="Shen N."/>
        </authorList>
    </citation>
    <scope>NUCLEOTIDE SEQUENCE [LARGE SCALE GENOMIC DNA]</scope>
    <source>
        <strain evidence="2 3">DSM 41681</strain>
    </source>
</reference>
<dbReference type="InterPro" id="IPR030489">
    <property type="entry name" value="TR_Rrf2-type_CS"/>
</dbReference>
<dbReference type="SUPFAM" id="SSF46785">
    <property type="entry name" value="Winged helix' DNA-binding domain"/>
    <property type="match status" value="1"/>
</dbReference>
<dbReference type="PROSITE" id="PS51197">
    <property type="entry name" value="HTH_RRF2_2"/>
    <property type="match status" value="1"/>
</dbReference>
<dbReference type="PANTHER" id="PTHR33221:SF5">
    <property type="entry name" value="HTH-TYPE TRANSCRIPTIONAL REGULATOR ISCR"/>
    <property type="match status" value="1"/>
</dbReference>
<dbReference type="EMBL" id="JAOZYB010000379">
    <property type="protein sequence ID" value="MEB3967227.1"/>
    <property type="molecule type" value="Genomic_DNA"/>
</dbReference>
<organism evidence="2 3">
    <name type="scientific">Streptomyces kunmingensis</name>
    <dbReference type="NCBI Taxonomy" id="68225"/>
    <lineage>
        <taxon>Bacteria</taxon>
        <taxon>Bacillati</taxon>
        <taxon>Actinomycetota</taxon>
        <taxon>Actinomycetes</taxon>
        <taxon>Kitasatosporales</taxon>
        <taxon>Streptomycetaceae</taxon>
        <taxon>Streptomyces</taxon>
    </lineage>
</organism>
<comment type="caution">
    <text evidence="2">The sequence shown here is derived from an EMBL/GenBank/DDBJ whole genome shotgun (WGS) entry which is preliminary data.</text>
</comment>
<dbReference type="PANTHER" id="PTHR33221">
    <property type="entry name" value="WINGED HELIX-TURN-HELIX TRANSCRIPTIONAL REGULATOR, RRF2 FAMILY"/>
    <property type="match status" value="1"/>
</dbReference>
<dbReference type="NCBIfam" id="TIGR00738">
    <property type="entry name" value="rrf2_super"/>
    <property type="match status" value="1"/>
</dbReference>
<dbReference type="Gene3D" id="1.10.10.10">
    <property type="entry name" value="Winged helix-like DNA-binding domain superfamily/Winged helix DNA-binding domain"/>
    <property type="match status" value="1"/>
</dbReference>
<evidence type="ECO:0000256" key="1">
    <source>
        <dbReference type="ARBA" id="ARBA00023125"/>
    </source>
</evidence>
<proteinExistence type="predicted"/>
<keyword evidence="1" id="KW-0238">DNA-binding</keyword>
<dbReference type="RefSeq" id="WP_324777289.1">
    <property type="nucleotide sequence ID" value="NZ_BAAATS010000007.1"/>
</dbReference>
<evidence type="ECO:0000313" key="3">
    <source>
        <dbReference type="Proteomes" id="UP001352223"/>
    </source>
</evidence>
<dbReference type="Pfam" id="PF02082">
    <property type="entry name" value="Rrf2"/>
    <property type="match status" value="1"/>
</dbReference>
<dbReference type="InterPro" id="IPR000944">
    <property type="entry name" value="Tscrpt_reg_Rrf2"/>
</dbReference>
<dbReference type="PROSITE" id="PS01332">
    <property type="entry name" value="HTH_RRF2_1"/>
    <property type="match status" value="1"/>
</dbReference>